<dbReference type="EMBL" id="LM997413">
    <property type="protein sequence ID" value="CEA00642.1"/>
    <property type="molecule type" value="Genomic_DNA"/>
</dbReference>
<feature type="chain" id="PRO_5007377875" evidence="2">
    <location>
        <begin position="28"/>
        <end position="282"/>
    </location>
</feature>
<evidence type="ECO:0000256" key="2">
    <source>
        <dbReference type="SAM" id="SignalP"/>
    </source>
</evidence>
<feature type="signal peptide" evidence="2">
    <location>
        <begin position="1"/>
        <end position="27"/>
    </location>
</feature>
<dbReference type="OrthoDB" id="9812672at2"/>
<evidence type="ECO:0000256" key="1">
    <source>
        <dbReference type="SAM" id="MobiDB-lite"/>
    </source>
</evidence>
<dbReference type="SUPFAM" id="SSF53474">
    <property type="entry name" value="alpha/beta-Hydrolases"/>
    <property type="match status" value="1"/>
</dbReference>
<dbReference type="InterPro" id="IPR041127">
    <property type="entry name" value="PET_hydrolase/cutinase-like"/>
</dbReference>
<evidence type="ECO:0000259" key="3">
    <source>
        <dbReference type="Pfam" id="PF12740"/>
    </source>
</evidence>
<keyword evidence="2" id="KW-0732">Signal</keyword>
<protein>
    <submittedName>
        <fullName evidence="4">Lipase</fullName>
    </submittedName>
</protein>
<dbReference type="InterPro" id="IPR029058">
    <property type="entry name" value="AB_hydrolase_fold"/>
</dbReference>
<proteinExistence type="predicted"/>
<feature type="domain" description="PET hydrolase/cutinase-like" evidence="3">
    <location>
        <begin position="43"/>
        <end position="214"/>
    </location>
</feature>
<reference evidence="4" key="1">
    <citation type="submission" date="2014-07" db="EMBL/GenBank/DDBJ databases">
        <authorList>
            <person name="Urmite Genomes Urmite Genomes"/>
        </authorList>
    </citation>
    <scope>NUCLEOTIDE SEQUENCE</scope>
    <source>
        <strain evidence="4">12M76_air</strain>
    </source>
</reference>
<dbReference type="ESTHER" id="9psed-a0a078m5q1">
    <property type="family name" value="Polyesterase-lipase-cutinase"/>
</dbReference>
<evidence type="ECO:0000313" key="4">
    <source>
        <dbReference type="EMBL" id="CEA00642.1"/>
    </source>
</evidence>
<dbReference type="PANTHER" id="PTHR33428">
    <property type="entry name" value="CHLOROPHYLLASE-2, CHLOROPLASTIC"/>
    <property type="match status" value="1"/>
</dbReference>
<dbReference type="Gene3D" id="3.40.50.1820">
    <property type="entry name" value="alpha/beta hydrolase"/>
    <property type="match status" value="1"/>
</dbReference>
<dbReference type="PANTHER" id="PTHR33428:SF14">
    <property type="entry name" value="CARBOXYLESTERASE TYPE B DOMAIN-CONTAINING PROTEIN"/>
    <property type="match status" value="1"/>
</dbReference>
<sequence length="282" mass="30557">MSFIQMTRKALLLGIFLGLLPLQAAMAVNPPTDPEEPPPGGNPLPPVSRVDADGPYAVIIDTRTGPSRAGWVARPTTLGANGVAHPIFIWGPGAASRPSDYEDHLRRIASHGFVVYSEVSSNSGDEMGEAIDWLIEQNSSSRSPYYQKLDTSKIGAGGHSRGSVATFANASDARLTTTIHVAGGSFDGRGPDNLRRPAAFICGEDDRTATPNCERDYRNARTPVWFTVIDDASHTSTARDGLAVIVGWLRWQLAGETERRTMFIDPSCDFCGSGYETQYKNW</sequence>
<dbReference type="AlphaFoldDB" id="A0A078M5Q1"/>
<gene>
    <name evidence="4" type="ORF">BN1049_00123</name>
</gene>
<dbReference type="PATRIC" id="fig|1461581.3.peg.117"/>
<dbReference type="EMBL" id="LK391969">
    <property type="protein sequence ID" value="CEF25221.1"/>
    <property type="molecule type" value="Genomic_DNA"/>
</dbReference>
<name>A0A078M5Q1_9PSED</name>
<organism evidence="4">
    <name type="scientific">Pseudomonas saudimassiliensis</name>
    <dbReference type="NCBI Taxonomy" id="1461581"/>
    <lineage>
        <taxon>Bacteria</taxon>
        <taxon>Pseudomonadati</taxon>
        <taxon>Pseudomonadota</taxon>
        <taxon>Gammaproteobacteria</taxon>
        <taxon>Pseudomonadales</taxon>
        <taxon>Pseudomonadaceae</taxon>
        <taxon>Pseudomonas</taxon>
    </lineage>
</organism>
<feature type="region of interest" description="Disordered" evidence="1">
    <location>
        <begin position="28"/>
        <end position="48"/>
    </location>
</feature>
<accession>A0A078M5Q1</accession>
<dbReference type="Pfam" id="PF12740">
    <property type="entry name" value="PETase"/>
    <property type="match status" value="1"/>
</dbReference>
<dbReference type="RefSeq" id="WP_052508639.1">
    <property type="nucleotide sequence ID" value="NZ_LK391969.1"/>
</dbReference>
<feature type="compositionally biased region" description="Pro residues" evidence="1">
    <location>
        <begin position="37"/>
        <end position="46"/>
    </location>
</feature>